<proteinExistence type="predicted"/>
<dbReference type="AlphaFoldDB" id="A0A146K096"/>
<reference evidence="2" key="1">
    <citation type="submission" date="2015-07" db="EMBL/GenBank/DDBJ databases">
        <title>Adaptation to a free-living lifestyle via gene acquisitions in the diplomonad Trepomonas sp. PC1.</title>
        <authorList>
            <person name="Xu F."/>
            <person name="Jerlstrom-Hultqvist J."/>
            <person name="Kolisko M."/>
            <person name="Simpson A.G.B."/>
            <person name="Roger A.J."/>
            <person name="Svard S.G."/>
            <person name="Andersson J.O."/>
        </authorList>
    </citation>
    <scope>NUCLEOTIDE SEQUENCE</scope>
    <source>
        <strain evidence="2">PC1</strain>
    </source>
</reference>
<organism evidence="2">
    <name type="scientific">Trepomonas sp. PC1</name>
    <dbReference type="NCBI Taxonomy" id="1076344"/>
    <lineage>
        <taxon>Eukaryota</taxon>
        <taxon>Metamonada</taxon>
        <taxon>Diplomonadida</taxon>
        <taxon>Hexamitidae</taxon>
        <taxon>Hexamitinae</taxon>
        <taxon>Trepomonas</taxon>
    </lineage>
</organism>
<keyword evidence="1" id="KW-0472">Membrane</keyword>
<feature type="transmembrane region" description="Helical" evidence="1">
    <location>
        <begin position="293"/>
        <end position="315"/>
    </location>
</feature>
<gene>
    <name evidence="2" type="ORF">TPC1_31160</name>
</gene>
<evidence type="ECO:0000313" key="2">
    <source>
        <dbReference type="EMBL" id="JAP89345.1"/>
    </source>
</evidence>
<feature type="non-terminal residue" evidence="2">
    <location>
        <position position="1"/>
    </location>
</feature>
<dbReference type="EMBL" id="GDID01007261">
    <property type="protein sequence ID" value="JAP89345.1"/>
    <property type="molecule type" value="Transcribed_RNA"/>
</dbReference>
<keyword evidence="1" id="KW-1133">Transmembrane helix</keyword>
<protein>
    <submittedName>
        <fullName evidence="2">Uncharacterized protein</fullName>
    </submittedName>
</protein>
<name>A0A146K096_9EUKA</name>
<keyword evidence="1" id="KW-0812">Transmembrane</keyword>
<accession>A0A146K096</accession>
<evidence type="ECO:0000256" key="1">
    <source>
        <dbReference type="SAM" id="Phobius"/>
    </source>
</evidence>
<sequence length="332" mass="38087">FSYSLDVSKHYVYYQDDFQVRIANKNVPACIPPDACVIKSLGKYLDGFYFRIDFGAKDQDVVITADNESQTVHVSSTPVNPISFKGVSYVFNQSQSSVCPRSVFCNNLSDFQMNSNLQALREYANISFKTIEKQFLKANPNSTSFRKFYFKLQDLYFAAHEIVYCLSCANLSGFLFYQKFRFQPDFYSINFKNASLGQFYFQISSFLSSLEKDGFQFKNEVNAAEFALEILKSYKDLNVFQNAFDFNAKSVQSEFEIEVNGNKGLDAAKIVDIILYGQKVFIRNFEFQRETQIWIYVILVAALSLALIAVSMVIIMKKKKHAENESIPLLSE</sequence>